<keyword evidence="2" id="KW-0678">Repressor</keyword>
<dbReference type="PATRIC" id="fig|880157.4.peg.1361"/>
<keyword evidence="5" id="KW-0012">Acyltransferase</keyword>
<evidence type="ECO:0000256" key="3">
    <source>
        <dbReference type="ARBA" id="ARBA00022649"/>
    </source>
</evidence>
<comment type="similarity">
    <text evidence="1">Belongs to the acetyltransferase family. GNAT subfamily.</text>
</comment>
<dbReference type="Gene3D" id="3.40.630.30">
    <property type="match status" value="1"/>
</dbReference>
<dbReference type="PANTHER" id="PTHR36449:SF1">
    <property type="entry name" value="ACETYLTRANSFERASE"/>
    <property type="match status" value="1"/>
</dbReference>
<dbReference type="GO" id="GO:0016747">
    <property type="term" value="F:acyltransferase activity, transferring groups other than amino-acyl groups"/>
    <property type="evidence" value="ECO:0007669"/>
    <property type="project" value="InterPro"/>
</dbReference>
<organism evidence="8 9">
    <name type="scientific">Xenorhabdus khoisanae</name>
    <dbReference type="NCBI Taxonomy" id="880157"/>
    <lineage>
        <taxon>Bacteria</taxon>
        <taxon>Pseudomonadati</taxon>
        <taxon>Pseudomonadota</taxon>
        <taxon>Gammaproteobacteria</taxon>
        <taxon>Enterobacterales</taxon>
        <taxon>Morganellaceae</taxon>
        <taxon>Xenorhabdus</taxon>
    </lineage>
</organism>
<dbReference type="EMBL" id="LFCV01000034">
    <property type="protein sequence ID" value="KMJ45917.1"/>
    <property type="molecule type" value="Genomic_DNA"/>
</dbReference>
<keyword evidence="9" id="KW-1185">Reference proteome</keyword>
<evidence type="ECO:0000256" key="5">
    <source>
        <dbReference type="ARBA" id="ARBA00023315"/>
    </source>
</evidence>
<keyword evidence="3" id="KW-1277">Toxin-antitoxin system</keyword>
<dbReference type="InterPro" id="IPR000182">
    <property type="entry name" value="GNAT_dom"/>
</dbReference>
<dbReference type="SUPFAM" id="SSF55729">
    <property type="entry name" value="Acyl-CoA N-acyltransferases (Nat)"/>
    <property type="match status" value="1"/>
</dbReference>
<dbReference type="InterPro" id="IPR016181">
    <property type="entry name" value="Acyl_CoA_acyltransferase"/>
</dbReference>
<evidence type="ECO:0000256" key="2">
    <source>
        <dbReference type="ARBA" id="ARBA00022491"/>
    </source>
</evidence>
<evidence type="ECO:0000256" key="6">
    <source>
        <dbReference type="ARBA" id="ARBA00049880"/>
    </source>
</evidence>
<dbReference type="Proteomes" id="UP000036277">
    <property type="component" value="Unassembled WGS sequence"/>
</dbReference>
<evidence type="ECO:0000259" key="7">
    <source>
        <dbReference type="Pfam" id="PF13673"/>
    </source>
</evidence>
<feature type="domain" description="N-acetyltransferase" evidence="7">
    <location>
        <begin position="95"/>
        <end position="158"/>
    </location>
</feature>
<dbReference type="RefSeq" id="WP_047962560.1">
    <property type="nucleotide sequence ID" value="NZ_CAWMBG010000034.1"/>
</dbReference>
<protein>
    <submittedName>
        <fullName evidence="8">Acetyltransferase</fullName>
    </submittedName>
</protein>
<comment type="catalytic activity">
    <reaction evidence="6">
        <text>glycyl-tRNA(Gly) + acetyl-CoA = N-acetylglycyl-tRNA(Gly) + CoA + H(+)</text>
        <dbReference type="Rhea" id="RHEA:81867"/>
        <dbReference type="Rhea" id="RHEA-COMP:9683"/>
        <dbReference type="Rhea" id="RHEA-COMP:19766"/>
        <dbReference type="ChEBI" id="CHEBI:15378"/>
        <dbReference type="ChEBI" id="CHEBI:57287"/>
        <dbReference type="ChEBI" id="CHEBI:57288"/>
        <dbReference type="ChEBI" id="CHEBI:78522"/>
        <dbReference type="ChEBI" id="CHEBI:232036"/>
    </reaction>
</comment>
<evidence type="ECO:0000313" key="9">
    <source>
        <dbReference type="Proteomes" id="UP000036277"/>
    </source>
</evidence>
<reference evidence="8 9" key="1">
    <citation type="submission" date="2015-06" db="EMBL/GenBank/DDBJ databases">
        <title>Draft Whole-Genome Sequence of the Entomopathogenic Bacterium Xenorhabdus khoisanae.</title>
        <authorList>
            <person name="Naidoo S."/>
            <person name="Featherston J."/>
            <person name="Gray V.M."/>
        </authorList>
    </citation>
    <scope>NUCLEOTIDE SEQUENCE [LARGE SCALE GENOMIC DNA]</scope>
    <source>
        <strain evidence="8 9">MCB</strain>
    </source>
</reference>
<name>A0A0J5FVF5_9GAMM</name>
<proteinExistence type="inferred from homology"/>
<comment type="caution">
    <text evidence="8">The sequence shown here is derived from an EMBL/GenBank/DDBJ whole genome shotgun (WGS) entry which is preliminary data.</text>
</comment>
<evidence type="ECO:0000256" key="1">
    <source>
        <dbReference type="ARBA" id="ARBA00009342"/>
    </source>
</evidence>
<dbReference type="OrthoDB" id="9799147at2"/>
<dbReference type="AlphaFoldDB" id="A0A0J5FVF5"/>
<evidence type="ECO:0000256" key="4">
    <source>
        <dbReference type="ARBA" id="ARBA00022679"/>
    </source>
</evidence>
<sequence length="182" mass="19874">MEKRLNEIMVEYICVNYQSDMTYPGQKAFDCGNHVINRYVRNSLKSNVANGNCVAKVLIDTKTGELLGVCSFTGYSLAKSRLSGVLSGSMPSDLSVVRLVMLGVSVKHQKKGYGHVLMREFLGHAIKVHNVMPIKGIFLDADPDAVAFYTLLGFVELGIPASNGTTPMFLKIQDLLASIRGS</sequence>
<evidence type="ECO:0000313" key="8">
    <source>
        <dbReference type="EMBL" id="KMJ45917.1"/>
    </source>
</evidence>
<dbReference type="PANTHER" id="PTHR36449">
    <property type="entry name" value="ACETYLTRANSFERASE-RELATED"/>
    <property type="match status" value="1"/>
</dbReference>
<gene>
    <name evidence="8" type="ORF">AB204_06485</name>
</gene>
<accession>A0A0J5FVF5</accession>
<keyword evidence="4 8" id="KW-0808">Transferase</keyword>
<dbReference type="STRING" id="880157.AB204_06485"/>
<dbReference type="Pfam" id="PF13673">
    <property type="entry name" value="Acetyltransf_10"/>
    <property type="match status" value="1"/>
</dbReference>